<dbReference type="GO" id="GO:0005524">
    <property type="term" value="F:ATP binding"/>
    <property type="evidence" value="ECO:0007669"/>
    <property type="project" value="UniProtKB-KW"/>
</dbReference>
<feature type="transmembrane region" description="Helical" evidence="12">
    <location>
        <begin position="12"/>
        <end position="31"/>
    </location>
</feature>
<feature type="domain" description="Histidine kinase" evidence="13">
    <location>
        <begin position="480"/>
        <end position="587"/>
    </location>
</feature>
<dbReference type="PROSITE" id="PS50109">
    <property type="entry name" value="HIS_KIN"/>
    <property type="match status" value="1"/>
</dbReference>
<dbReference type="EMBL" id="AP019400">
    <property type="protein sequence ID" value="BBI31616.1"/>
    <property type="molecule type" value="Genomic_DNA"/>
</dbReference>
<dbReference type="GO" id="GO:0000155">
    <property type="term" value="F:phosphorelay sensor kinase activity"/>
    <property type="evidence" value="ECO:0007669"/>
    <property type="project" value="InterPro"/>
</dbReference>
<dbReference type="InterPro" id="IPR005467">
    <property type="entry name" value="His_kinase_dom"/>
</dbReference>
<keyword evidence="7" id="KW-0547">Nucleotide-binding</keyword>
<dbReference type="Proteomes" id="UP000289856">
    <property type="component" value="Chromosome"/>
</dbReference>
<keyword evidence="8" id="KW-0418">Kinase</keyword>
<evidence type="ECO:0000256" key="10">
    <source>
        <dbReference type="ARBA" id="ARBA00023012"/>
    </source>
</evidence>
<evidence type="ECO:0000256" key="8">
    <source>
        <dbReference type="ARBA" id="ARBA00022777"/>
    </source>
</evidence>
<evidence type="ECO:0000256" key="11">
    <source>
        <dbReference type="ARBA" id="ARBA00023136"/>
    </source>
</evidence>
<dbReference type="InterPro" id="IPR003660">
    <property type="entry name" value="HAMP_dom"/>
</dbReference>
<keyword evidence="16" id="KW-1185">Reference proteome</keyword>
<feature type="transmembrane region" description="Helical" evidence="12">
    <location>
        <begin position="295"/>
        <end position="320"/>
    </location>
</feature>
<dbReference type="AlphaFoldDB" id="A0A3T1D0J5"/>
<evidence type="ECO:0000256" key="9">
    <source>
        <dbReference type="ARBA" id="ARBA00022840"/>
    </source>
</evidence>
<reference evidence="15 16" key="1">
    <citation type="submission" date="2019-01" db="EMBL/GenBank/DDBJ databases">
        <title>Complete genome sequence of Cohnella hallensis HS21 isolated from Korean fir (Abies koreana) rhizospheric soil.</title>
        <authorList>
            <person name="Jiang L."/>
            <person name="Kang S.W."/>
            <person name="Kim S."/>
            <person name="Jung J."/>
            <person name="Kim C.Y."/>
            <person name="Kim D.H."/>
            <person name="Kim S.W."/>
            <person name="Lee J."/>
        </authorList>
    </citation>
    <scope>NUCLEOTIDE SEQUENCE [LARGE SCALE GENOMIC DNA]</scope>
    <source>
        <strain evidence="15 16">HS21</strain>
    </source>
</reference>
<evidence type="ECO:0000256" key="3">
    <source>
        <dbReference type="ARBA" id="ARBA00012438"/>
    </source>
</evidence>
<keyword evidence="12" id="KW-1133">Transmembrane helix</keyword>
<evidence type="ECO:0000313" key="16">
    <source>
        <dbReference type="Proteomes" id="UP000289856"/>
    </source>
</evidence>
<dbReference type="Pfam" id="PF06580">
    <property type="entry name" value="His_kinase"/>
    <property type="match status" value="1"/>
</dbReference>
<keyword evidence="9" id="KW-0067">ATP-binding</keyword>
<comment type="catalytic activity">
    <reaction evidence="1">
        <text>ATP + protein L-histidine = ADP + protein N-phospho-L-histidine.</text>
        <dbReference type="EC" id="2.7.13.3"/>
    </reaction>
</comment>
<feature type="domain" description="HAMP" evidence="14">
    <location>
        <begin position="317"/>
        <end position="369"/>
    </location>
</feature>
<keyword evidence="11 12" id="KW-0472">Membrane</keyword>
<dbReference type="PROSITE" id="PS50885">
    <property type="entry name" value="HAMP"/>
    <property type="match status" value="1"/>
</dbReference>
<accession>A0A3T1D0J5</accession>
<dbReference type="PANTHER" id="PTHR34220:SF7">
    <property type="entry name" value="SENSOR HISTIDINE KINASE YPDA"/>
    <property type="match status" value="1"/>
</dbReference>
<keyword evidence="4" id="KW-1003">Cell membrane</keyword>
<keyword evidence="5" id="KW-0597">Phosphoprotein</keyword>
<dbReference type="SUPFAM" id="SSF55874">
    <property type="entry name" value="ATPase domain of HSP90 chaperone/DNA topoisomerase II/histidine kinase"/>
    <property type="match status" value="1"/>
</dbReference>
<dbReference type="PANTHER" id="PTHR34220">
    <property type="entry name" value="SENSOR HISTIDINE KINASE YPDA"/>
    <property type="match status" value="1"/>
</dbReference>
<keyword evidence="6" id="KW-0808">Transferase</keyword>
<keyword evidence="10" id="KW-0902">Two-component regulatory system</keyword>
<dbReference type="GO" id="GO:0005886">
    <property type="term" value="C:plasma membrane"/>
    <property type="evidence" value="ECO:0007669"/>
    <property type="project" value="UniProtKB-SubCell"/>
</dbReference>
<proteinExistence type="predicted"/>
<evidence type="ECO:0000256" key="12">
    <source>
        <dbReference type="SAM" id="Phobius"/>
    </source>
</evidence>
<evidence type="ECO:0000313" key="15">
    <source>
        <dbReference type="EMBL" id="BBI31616.1"/>
    </source>
</evidence>
<dbReference type="EC" id="2.7.13.3" evidence="3"/>
<evidence type="ECO:0000259" key="13">
    <source>
        <dbReference type="PROSITE" id="PS50109"/>
    </source>
</evidence>
<evidence type="ECO:0000256" key="7">
    <source>
        <dbReference type="ARBA" id="ARBA00022741"/>
    </source>
</evidence>
<name>A0A3T1D0J5_9BACL</name>
<evidence type="ECO:0000256" key="1">
    <source>
        <dbReference type="ARBA" id="ARBA00000085"/>
    </source>
</evidence>
<keyword evidence="12" id="KW-0812">Transmembrane</keyword>
<dbReference type="InterPro" id="IPR003594">
    <property type="entry name" value="HATPase_dom"/>
</dbReference>
<dbReference type="Gene3D" id="3.30.565.10">
    <property type="entry name" value="Histidine kinase-like ATPase, C-terminal domain"/>
    <property type="match status" value="1"/>
</dbReference>
<comment type="subcellular location">
    <subcellularLocation>
        <location evidence="2">Cell membrane</location>
        <topology evidence="2">Multi-pass membrane protein</topology>
    </subcellularLocation>
</comment>
<dbReference type="Gene3D" id="6.10.340.10">
    <property type="match status" value="1"/>
</dbReference>
<dbReference type="KEGG" id="cohn:KCTCHS21_10150"/>
<organism evidence="15 16">
    <name type="scientific">Cohnella abietis</name>
    <dbReference type="NCBI Taxonomy" id="2507935"/>
    <lineage>
        <taxon>Bacteria</taxon>
        <taxon>Bacillati</taxon>
        <taxon>Bacillota</taxon>
        <taxon>Bacilli</taxon>
        <taxon>Bacillales</taxon>
        <taxon>Paenibacillaceae</taxon>
        <taxon>Cohnella</taxon>
    </lineage>
</organism>
<evidence type="ECO:0000259" key="14">
    <source>
        <dbReference type="PROSITE" id="PS50885"/>
    </source>
</evidence>
<dbReference type="InterPro" id="IPR050640">
    <property type="entry name" value="Bact_2-comp_sensor_kinase"/>
</dbReference>
<dbReference type="CDD" id="cd06225">
    <property type="entry name" value="HAMP"/>
    <property type="match status" value="1"/>
</dbReference>
<dbReference type="Pfam" id="PF00672">
    <property type="entry name" value="HAMP"/>
    <property type="match status" value="1"/>
</dbReference>
<dbReference type="SUPFAM" id="SSF158472">
    <property type="entry name" value="HAMP domain-like"/>
    <property type="match status" value="1"/>
</dbReference>
<evidence type="ECO:0000256" key="6">
    <source>
        <dbReference type="ARBA" id="ARBA00022679"/>
    </source>
</evidence>
<dbReference type="SMART" id="SM00304">
    <property type="entry name" value="HAMP"/>
    <property type="match status" value="1"/>
</dbReference>
<evidence type="ECO:0000256" key="2">
    <source>
        <dbReference type="ARBA" id="ARBA00004651"/>
    </source>
</evidence>
<dbReference type="InterPro" id="IPR036890">
    <property type="entry name" value="HATPase_C_sf"/>
</dbReference>
<evidence type="ECO:0000256" key="4">
    <source>
        <dbReference type="ARBA" id="ARBA00022475"/>
    </source>
</evidence>
<dbReference type="Pfam" id="PF02518">
    <property type="entry name" value="HATPase_c"/>
    <property type="match status" value="1"/>
</dbReference>
<sequence length="588" mass="66537">MYLNMPVRSKINLWFVPLIVFTIAVTGYYSYRIAASDIVVKMKNEQTSTAKQAIDHLNYIAQDAIDISNYLFLTPEIQALLTQDVESGGYVKKDIIDSISRLMVTRPYFRFLTLYSPHFDLIQFNNKGLSAAIPFKDYQEKFDYDRIVKDPRIESWNVEVPGRTKSMFYGDNMNKILLTKVLKSDMTYNPEGIIILGMDEKDFRKSYATGTNDLEIAVIGIDGTILSDSTGKWIGYSVADLPYFANPVESLDNISGAIDSSKWVSAHINSSLTGWHVLVVQPRSKLLNQLNRIQWLTIAIALLTILLGLFVSWSVAGVILKPIKKILISMKKFQKGDFSQQVQLTTHDEIGQFGVGYNTMVRRIRELIDDVYTFELKQKEAEIKVLQSQINPHFLYNTLNTIAWSAQRNGDQAVAEMIYSLSEIFKISLSHGKDIIALDQELQLVNHYLFLQKMRYPNKLAYELDTAPALKEFTLPKLLIQPLVENAVVHGIESIADDTGFIHVQAYLNGEQVIIEVTDNGAGIPPLQLAKLKDLVQEGNDSLMGDNFALLNIRNRIRLHYGDQASMSIESVVDSGTRVILILPFTKR</sequence>
<evidence type="ECO:0000256" key="5">
    <source>
        <dbReference type="ARBA" id="ARBA00022553"/>
    </source>
</evidence>
<protein>
    <recommendedName>
        <fullName evidence="3">histidine kinase</fullName>
        <ecNumber evidence="3">2.7.13.3</ecNumber>
    </recommendedName>
</protein>
<gene>
    <name evidence="15" type="ORF">KCTCHS21_10150</name>
</gene>
<dbReference type="InterPro" id="IPR010559">
    <property type="entry name" value="Sig_transdc_His_kin_internal"/>
</dbReference>